<keyword evidence="3" id="KW-0813">Transport</keyword>
<dbReference type="GO" id="GO:0005886">
    <property type="term" value="C:plasma membrane"/>
    <property type="evidence" value="ECO:0007669"/>
    <property type="project" value="UniProtKB-SubCell"/>
</dbReference>
<feature type="transmembrane region" description="Helical" evidence="14">
    <location>
        <begin position="188"/>
        <end position="207"/>
    </location>
</feature>
<dbReference type="Pfam" id="PF00474">
    <property type="entry name" value="SSF"/>
    <property type="match status" value="1"/>
</dbReference>
<evidence type="ECO:0000256" key="4">
    <source>
        <dbReference type="ARBA" id="ARBA00022475"/>
    </source>
</evidence>
<feature type="transmembrane region" description="Helical" evidence="14">
    <location>
        <begin position="45"/>
        <end position="65"/>
    </location>
</feature>
<evidence type="ECO:0000256" key="7">
    <source>
        <dbReference type="ARBA" id="ARBA00022989"/>
    </source>
</evidence>
<evidence type="ECO:0000256" key="10">
    <source>
        <dbReference type="ARBA" id="ARBA00023136"/>
    </source>
</evidence>
<comment type="catalytic activity">
    <reaction evidence="12">
        <text>L-proline(in) + Na(+)(in) = L-proline(out) + Na(+)(out)</text>
        <dbReference type="Rhea" id="RHEA:28967"/>
        <dbReference type="ChEBI" id="CHEBI:29101"/>
        <dbReference type="ChEBI" id="CHEBI:60039"/>
    </reaction>
</comment>
<dbReference type="AlphaFoldDB" id="A0A4R1BNH6"/>
<feature type="transmembrane region" description="Helical" evidence="14">
    <location>
        <begin position="374"/>
        <end position="395"/>
    </location>
</feature>
<reference evidence="15 16" key="1">
    <citation type="submission" date="2019-03" db="EMBL/GenBank/DDBJ databases">
        <title>Whole genome sequence of a novel Rubrobacter taiwanensis strain, isolated from Yellowstone National Park.</title>
        <authorList>
            <person name="Freed S."/>
            <person name="Ramaley R.F."/>
            <person name="Kyndt J.A."/>
        </authorList>
    </citation>
    <scope>NUCLEOTIDE SEQUENCE [LARGE SCALE GENOMIC DNA]</scope>
    <source>
        <strain evidence="15 16">Yellowstone</strain>
    </source>
</reference>
<protein>
    <submittedName>
        <fullName evidence="15">Sodium:solute symporter family protein</fullName>
    </submittedName>
</protein>
<dbReference type="PANTHER" id="PTHR48086">
    <property type="entry name" value="SODIUM/PROLINE SYMPORTER-RELATED"/>
    <property type="match status" value="1"/>
</dbReference>
<feature type="transmembrane region" description="Helical" evidence="14">
    <location>
        <begin position="322"/>
        <end position="354"/>
    </location>
</feature>
<proteinExistence type="inferred from homology"/>
<evidence type="ECO:0000256" key="6">
    <source>
        <dbReference type="ARBA" id="ARBA00022847"/>
    </source>
</evidence>
<dbReference type="RefSeq" id="WP_132689481.1">
    <property type="nucleotide sequence ID" value="NZ_SKBU01000009.1"/>
</dbReference>
<keyword evidence="5 14" id="KW-0812">Transmembrane</keyword>
<comment type="similarity">
    <text evidence="2 13">Belongs to the sodium:solute symporter (SSF) (TC 2.A.21) family.</text>
</comment>
<keyword evidence="8" id="KW-0915">Sodium</keyword>
<dbReference type="EMBL" id="SKBU01000009">
    <property type="protein sequence ID" value="TCJ18907.1"/>
    <property type="molecule type" value="Genomic_DNA"/>
</dbReference>
<name>A0A4R1BNH6_9ACTN</name>
<sequence length="510" mass="55042">MVPDWVIVSGITFSYLLFVLYVGLRARTRETGSTLEQYVAHGRSLGLFILFFIMGAEIFSAFAFLGGPGWAYSQGAPGLYIIGYLALGLLPWWVIGPKTARLGKKYGYLTQAELISDRFKSKALSAIIALVSIGAFVPYLTIQITGAGFLFEAATEGNIPFWLGGFVAFLIVTIYVVASGLRGIGWTAVIQGMLMVIVAWVIGIAITREFYGGVGEMFGRIAAEAPEYLTIPGHEGAMSPVAFSTAVLVSALGFIMWPHLFNKAYGANSEKTIKKTIIIYPLYGYLLVPLMFVGFAGVLIFRDEPLANPDSVLLELVMMSGISPWLVGVLLSGALAAAMSTGANLAHTAASIVVRDIYVRLFDPPASATLERRLVWLTRVFVVLISLTSFVLALFNPATLVALLLGAYGAIVQLLPLVVALFFWRRATTAGAYAGLISGTLVMLYYSFLAPPLFDIHAGILGLMVNTALLVGVSLATRPMEKEHVDRFVEDSKVPLQKIERRASRPAGAG</sequence>
<feature type="transmembrane region" description="Helical" evidence="14">
    <location>
        <begin position="6"/>
        <end position="24"/>
    </location>
</feature>
<dbReference type="GO" id="GO:0015293">
    <property type="term" value="F:symporter activity"/>
    <property type="evidence" value="ECO:0007669"/>
    <property type="project" value="UniProtKB-KW"/>
</dbReference>
<dbReference type="InterPro" id="IPR001734">
    <property type="entry name" value="Na/solute_symporter"/>
</dbReference>
<evidence type="ECO:0000256" key="13">
    <source>
        <dbReference type="RuleBase" id="RU362091"/>
    </source>
</evidence>
<feature type="transmembrane region" description="Helical" evidence="14">
    <location>
        <begin position="401"/>
        <end position="424"/>
    </location>
</feature>
<organism evidence="15 16">
    <name type="scientific">Rubrobacter taiwanensis</name>
    <dbReference type="NCBI Taxonomy" id="185139"/>
    <lineage>
        <taxon>Bacteria</taxon>
        <taxon>Bacillati</taxon>
        <taxon>Actinomycetota</taxon>
        <taxon>Rubrobacteria</taxon>
        <taxon>Rubrobacterales</taxon>
        <taxon>Rubrobacteraceae</taxon>
        <taxon>Rubrobacter</taxon>
    </lineage>
</organism>
<keyword evidence="10 14" id="KW-0472">Membrane</keyword>
<comment type="caution">
    <text evidence="15">The sequence shown here is derived from an EMBL/GenBank/DDBJ whole genome shotgun (WGS) entry which is preliminary data.</text>
</comment>
<keyword evidence="4" id="KW-1003">Cell membrane</keyword>
<keyword evidence="11" id="KW-0739">Sodium transport</keyword>
<evidence type="ECO:0000313" key="15">
    <source>
        <dbReference type="EMBL" id="TCJ18907.1"/>
    </source>
</evidence>
<evidence type="ECO:0000256" key="2">
    <source>
        <dbReference type="ARBA" id="ARBA00006434"/>
    </source>
</evidence>
<evidence type="ECO:0000256" key="1">
    <source>
        <dbReference type="ARBA" id="ARBA00004651"/>
    </source>
</evidence>
<evidence type="ECO:0000256" key="3">
    <source>
        <dbReference type="ARBA" id="ARBA00022448"/>
    </source>
</evidence>
<dbReference type="PANTHER" id="PTHR48086:SF3">
    <property type="entry name" value="SODIUM_PROLINE SYMPORTER"/>
    <property type="match status" value="1"/>
</dbReference>
<feature type="transmembrane region" description="Helical" evidence="14">
    <location>
        <begin position="161"/>
        <end position="181"/>
    </location>
</feature>
<feature type="transmembrane region" description="Helical" evidence="14">
    <location>
        <begin position="123"/>
        <end position="141"/>
    </location>
</feature>
<accession>A0A4R1BNH6</accession>
<evidence type="ECO:0000256" key="12">
    <source>
        <dbReference type="ARBA" id="ARBA00033708"/>
    </source>
</evidence>
<keyword evidence="16" id="KW-1185">Reference proteome</keyword>
<dbReference type="CDD" id="cd10322">
    <property type="entry name" value="SLC5sbd"/>
    <property type="match status" value="1"/>
</dbReference>
<keyword evidence="6" id="KW-0769">Symport</keyword>
<dbReference type="Proteomes" id="UP000295244">
    <property type="component" value="Unassembled WGS sequence"/>
</dbReference>
<dbReference type="InterPro" id="IPR038377">
    <property type="entry name" value="Na/Glc_symporter_sf"/>
</dbReference>
<dbReference type="Gene3D" id="1.20.1730.10">
    <property type="entry name" value="Sodium/glucose cotransporter"/>
    <property type="match status" value="1"/>
</dbReference>
<dbReference type="PROSITE" id="PS50283">
    <property type="entry name" value="NA_SOLUT_SYMP_3"/>
    <property type="match status" value="1"/>
</dbReference>
<dbReference type="InterPro" id="IPR050277">
    <property type="entry name" value="Sodium:Solute_Symporter"/>
</dbReference>
<evidence type="ECO:0000256" key="11">
    <source>
        <dbReference type="ARBA" id="ARBA00023201"/>
    </source>
</evidence>
<evidence type="ECO:0000313" key="16">
    <source>
        <dbReference type="Proteomes" id="UP000295244"/>
    </source>
</evidence>
<feature type="transmembrane region" description="Helical" evidence="14">
    <location>
        <begin position="431"/>
        <end position="450"/>
    </location>
</feature>
<dbReference type="GO" id="GO:0006814">
    <property type="term" value="P:sodium ion transport"/>
    <property type="evidence" value="ECO:0007669"/>
    <property type="project" value="UniProtKB-KW"/>
</dbReference>
<feature type="transmembrane region" description="Helical" evidence="14">
    <location>
        <begin position="241"/>
        <end position="261"/>
    </location>
</feature>
<dbReference type="OrthoDB" id="3636885at2"/>
<evidence type="ECO:0000256" key="5">
    <source>
        <dbReference type="ARBA" id="ARBA00022692"/>
    </source>
</evidence>
<comment type="subcellular location">
    <subcellularLocation>
        <location evidence="1">Cell membrane</location>
        <topology evidence="1">Multi-pass membrane protein</topology>
    </subcellularLocation>
</comment>
<evidence type="ECO:0000256" key="9">
    <source>
        <dbReference type="ARBA" id="ARBA00023065"/>
    </source>
</evidence>
<keyword evidence="9" id="KW-0406">Ion transport</keyword>
<gene>
    <name evidence="15" type="ORF">E0L93_05245</name>
</gene>
<evidence type="ECO:0000256" key="14">
    <source>
        <dbReference type="SAM" id="Phobius"/>
    </source>
</evidence>
<keyword evidence="7 14" id="KW-1133">Transmembrane helix</keyword>
<evidence type="ECO:0000256" key="8">
    <source>
        <dbReference type="ARBA" id="ARBA00023053"/>
    </source>
</evidence>
<feature type="transmembrane region" description="Helical" evidence="14">
    <location>
        <begin position="77"/>
        <end position="95"/>
    </location>
</feature>
<feature type="transmembrane region" description="Helical" evidence="14">
    <location>
        <begin position="282"/>
        <end position="302"/>
    </location>
</feature>
<feature type="transmembrane region" description="Helical" evidence="14">
    <location>
        <begin position="456"/>
        <end position="477"/>
    </location>
</feature>